<dbReference type="Proteomes" id="UP000075882">
    <property type="component" value="Unassembled WGS sequence"/>
</dbReference>
<feature type="compositionally biased region" description="Low complexity" evidence="1">
    <location>
        <begin position="626"/>
        <end position="635"/>
    </location>
</feature>
<dbReference type="AlphaFoldDB" id="A0A8W7Q0Q5"/>
<name>A0A8W7Q0Q5_ANOCL</name>
<evidence type="ECO:0000313" key="3">
    <source>
        <dbReference type="EnsemblMetazoa" id="ACOM040703-PA.1"/>
    </source>
</evidence>
<evidence type="ECO:0008006" key="4">
    <source>
        <dbReference type="Google" id="ProtNLM"/>
    </source>
</evidence>
<sequence length="644" mass="69844">MAPLRRRAALLLLLLPLPAAPWPERPPPLLPRLPVRLLPQLVSSLCELESVMSGSMRLHHQIARTTAPRRRCAHVAASVATLVDRLQHDELAPVVGGDVQHRLHDAKLDIGPGVADDRWGEHARQIVDRHLGRLRLGDALEVKHQEGKRVAVRRRQTLDQLTELLPHALATVGAGGARHGAAKLAQQRVRDERFAQRAQKVLDAAAQHVHVDLAERRDGFAVQELFLQRTHLPLRAGQPVQADLGQAAVFDLAHAVHDQCRDARAGRGTVIVETADGTGSLRCLRATVGRGCAGCAATSVLRLRLRYARERYLFATVRMEHGLAFAAPQTAVAEANALLALVARNRADEGTADEVVLALDDRPHGLVVLFRRPVGTFTTVAAVELDDAQLVTTAGCLCCAIVRKVDSACIGPPSGPVGTVTLACAMISPSVRGSIAFAVVLISITRFVGSCGILKLALLLYDGRCFFHDLRFACSFSGSRKSSSDCVSDRSTRNDPVELISLSTPPPPPPPVISRSSCPAWRDRRLGSVANTANCSRVSSRSVCSFRTISHTAIILRSIVSRSCSACRRAFVSVSSSLRAWNSFDSRLVMLRSALSNSRCRRLASSIDFSHCIRHSSCSWTKRRNSTSAVPSSSTSHERRSSSN</sequence>
<organism evidence="3">
    <name type="scientific">Anopheles coluzzii</name>
    <name type="common">African malaria mosquito</name>
    <dbReference type="NCBI Taxonomy" id="1518534"/>
    <lineage>
        <taxon>Eukaryota</taxon>
        <taxon>Metazoa</taxon>
        <taxon>Ecdysozoa</taxon>
        <taxon>Arthropoda</taxon>
        <taxon>Hexapoda</taxon>
        <taxon>Insecta</taxon>
        <taxon>Pterygota</taxon>
        <taxon>Neoptera</taxon>
        <taxon>Endopterygota</taxon>
        <taxon>Diptera</taxon>
        <taxon>Nematocera</taxon>
        <taxon>Culicoidea</taxon>
        <taxon>Culicidae</taxon>
        <taxon>Anophelinae</taxon>
        <taxon>Anopheles</taxon>
    </lineage>
</organism>
<protein>
    <recommendedName>
        <fullName evidence="4">Secreted protein</fullName>
    </recommendedName>
</protein>
<evidence type="ECO:0000256" key="1">
    <source>
        <dbReference type="SAM" id="MobiDB-lite"/>
    </source>
</evidence>
<evidence type="ECO:0000256" key="2">
    <source>
        <dbReference type="SAM" id="SignalP"/>
    </source>
</evidence>
<feature type="chain" id="PRO_5036463567" description="Secreted protein" evidence="2">
    <location>
        <begin position="22"/>
        <end position="644"/>
    </location>
</feature>
<proteinExistence type="predicted"/>
<dbReference type="EnsemblMetazoa" id="ACOM040703-RA">
    <property type="protein sequence ID" value="ACOM040703-PA.1"/>
    <property type="gene ID" value="ACOM040703"/>
</dbReference>
<accession>A0A8W7Q0Q5</accession>
<reference evidence="3" key="1">
    <citation type="submission" date="2022-08" db="UniProtKB">
        <authorList>
            <consortium name="EnsemblMetazoa"/>
        </authorList>
    </citation>
    <scope>IDENTIFICATION</scope>
</reference>
<feature type="signal peptide" evidence="2">
    <location>
        <begin position="1"/>
        <end position="21"/>
    </location>
</feature>
<keyword evidence="2" id="KW-0732">Signal</keyword>
<feature type="region of interest" description="Disordered" evidence="1">
    <location>
        <begin position="624"/>
        <end position="644"/>
    </location>
</feature>